<dbReference type="Gene3D" id="3.40.50.410">
    <property type="entry name" value="von Willebrand factor, type A domain"/>
    <property type="match status" value="1"/>
</dbReference>
<dbReference type="PROSITE" id="PS50923">
    <property type="entry name" value="SUSHI"/>
    <property type="match status" value="1"/>
</dbReference>
<dbReference type="CDD" id="cd00198">
    <property type="entry name" value="vWFA"/>
    <property type="match status" value="1"/>
</dbReference>
<dbReference type="SMART" id="SM00032">
    <property type="entry name" value="CCP"/>
    <property type="match status" value="1"/>
</dbReference>
<feature type="domain" description="Sushi" evidence="4">
    <location>
        <begin position="287"/>
        <end position="346"/>
    </location>
</feature>
<feature type="domain" description="VWFA" evidence="3">
    <location>
        <begin position="17"/>
        <end position="194"/>
    </location>
</feature>
<dbReference type="Pfam" id="PF00092">
    <property type="entry name" value="VWA"/>
    <property type="match status" value="1"/>
</dbReference>
<keyword evidence="6" id="KW-1185">Reference proteome</keyword>
<dbReference type="AlphaFoldDB" id="A0A2T7P235"/>
<dbReference type="OrthoDB" id="6096668at2759"/>
<dbReference type="SUPFAM" id="SSF57535">
    <property type="entry name" value="Complement control module/SCR domain"/>
    <property type="match status" value="1"/>
</dbReference>
<dbReference type="InterPro" id="IPR000436">
    <property type="entry name" value="Sushi_SCR_CCP_dom"/>
</dbReference>
<dbReference type="STRING" id="400727.A0A2T7P235"/>
<dbReference type="Gene3D" id="2.10.70.10">
    <property type="entry name" value="Complement Module, domain 1"/>
    <property type="match status" value="1"/>
</dbReference>
<dbReference type="CDD" id="cd00033">
    <property type="entry name" value="CCP"/>
    <property type="match status" value="1"/>
</dbReference>
<dbReference type="InterPro" id="IPR036465">
    <property type="entry name" value="vWFA_dom_sf"/>
</dbReference>
<comment type="caution">
    <text evidence="2">Lacks conserved residue(s) required for the propagation of feature annotation.</text>
</comment>
<reference evidence="5 6" key="1">
    <citation type="submission" date="2018-04" db="EMBL/GenBank/DDBJ databases">
        <title>The genome of golden apple snail Pomacea canaliculata provides insight into stress tolerance and invasive adaptation.</title>
        <authorList>
            <person name="Liu C."/>
            <person name="Liu B."/>
            <person name="Ren Y."/>
            <person name="Zhang Y."/>
            <person name="Wang H."/>
            <person name="Li S."/>
            <person name="Jiang F."/>
            <person name="Yin L."/>
            <person name="Zhang G."/>
            <person name="Qian W."/>
            <person name="Fan W."/>
        </authorList>
    </citation>
    <scope>NUCLEOTIDE SEQUENCE [LARGE SCALE GENOMIC DNA]</scope>
    <source>
        <strain evidence="5">SZHN2017</strain>
        <tissue evidence="5">Muscle</tissue>
    </source>
</reference>
<dbReference type="Pfam" id="PF00084">
    <property type="entry name" value="Sushi"/>
    <property type="match status" value="1"/>
</dbReference>
<gene>
    <name evidence="5" type="ORF">C0Q70_12631</name>
</gene>
<comment type="caution">
    <text evidence="5">The sequence shown here is derived from an EMBL/GenBank/DDBJ whole genome shotgun (WGS) entry which is preliminary data.</text>
</comment>
<evidence type="ECO:0000313" key="5">
    <source>
        <dbReference type="EMBL" id="PVD27470.1"/>
    </source>
</evidence>
<dbReference type="InterPro" id="IPR050525">
    <property type="entry name" value="ECM_Assembly_Org"/>
</dbReference>
<dbReference type="EMBL" id="PZQS01000007">
    <property type="protein sequence ID" value="PVD27470.1"/>
    <property type="molecule type" value="Genomic_DNA"/>
</dbReference>
<evidence type="ECO:0000313" key="6">
    <source>
        <dbReference type="Proteomes" id="UP000245119"/>
    </source>
</evidence>
<evidence type="ECO:0000259" key="4">
    <source>
        <dbReference type="PROSITE" id="PS50923"/>
    </source>
</evidence>
<evidence type="ECO:0008006" key="7">
    <source>
        <dbReference type="Google" id="ProtNLM"/>
    </source>
</evidence>
<protein>
    <recommendedName>
        <fullName evidence="7">VWFA domain-containing protein</fullName>
    </recommendedName>
</protein>
<dbReference type="Proteomes" id="UP000245119">
    <property type="component" value="Linkage Group LG7"/>
</dbReference>
<name>A0A2T7P235_POMCA</name>
<dbReference type="InterPro" id="IPR002035">
    <property type="entry name" value="VWF_A"/>
</dbReference>
<evidence type="ECO:0000256" key="1">
    <source>
        <dbReference type="ARBA" id="ARBA00023157"/>
    </source>
</evidence>
<feature type="disulfide bond" evidence="2">
    <location>
        <begin position="289"/>
        <end position="332"/>
    </location>
</feature>
<organism evidence="5 6">
    <name type="scientific">Pomacea canaliculata</name>
    <name type="common">Golden apple snail</name>
    <dbReference type="NCBI Taxonomy" id="400727"/>
    <lineage>
        <taxon>Eukaryota</taxon>
        <taxon>Metazoa</taxon>
        <taxon>Spiralia</taxon>
        <taxon>Lophotrochozoa</taxon>
        <taxon>Mollusca</taxon>
        <taxon>Gastropoda</taxon>
        <taxon>Caenogastropoda</taxon>
        <taxon>Architaenioglossa</taxon>
        <taxon>Ampullarioidea</taxon>
        <taxon>Ampullariidae</taxon>
        <taxon>Pomacea</taxon>
    </lineage>
</organism>
<dbReference type="SUPFAM" id="SSF53300">
    <property type="entry name" value="vWA-like"/>
    <property type="match status" value="1"/>
</dbReference>
<evidence type="ECO:0000256" key="2">
    <source>
        <dbReference type="PROSITE-ProRule" id="PRU00302"/>
    </source>
</evidence>
<accession>A0A2T7P235</accession>
<evidence type="ECO:0000259" key="3">
    <source>
        <dbReference type="PROSITE" id="PS50234"/>
    </source>
</evidence>
<keyword evidence="1 2" id="KW-1015">Disulfide bond</keyword>
<dbReference type="InterPro" id="IPR035976">
    <property type="entry name" value="Sushi/SCR/CCP_sf"/>
</dbReference>
<keyword evidence="2" id="KW-0768">Sushi</keyword>
<proteinExistence type="predicted"/>
<dbReference type="PANTHER" id="PTHR24020">
    <property type="entry name" value="COLLAGEN ALPHA"/>
    <property type="match status" value="1"/>
</dbReference>
<dbReference type="PROSITE" id="PS50234">
    <property type="entry name" value="VWFA"/>
    <property type="match status" value="1"/>
</dbReference>
<sequence>MSPQRPTKCSYGSPVADIVFLVDGAGEEDLMRSIVNDLVTNTKKKELNQSKMRFSGLCYCRRPLVCFDWDSFQSRDVEGIEKETATCCPSCRSEMPRPTTDVHLAAALNMTRTQLFANHRPGASKVIVLFTHTNFPFSLTITETRLLKSQGVRFIAVGIGQETDDAILQAFTDDSYYIVRSNETNLLASLWTKLHRLLCRGVTRRVKRGITCPSDLYLTASPKARCAVATWWTPGGSTGGPYGGNSGECFPEGSRTISYETYEESGWWIFSSTDRYTCSFTIHVQVHRCPQLNSFSDGTRDCDGAEPNVDGSVCSHTCNEGYEIHGSPIIQCSGTSWNSSFPSCQRICSWPSDHCWPGECNPGNLAASCTCRPGFRRVNISNGVQCQLVTPPDLLLCKMGVVDKQGVTVNSTYTSNITTCDNQRDEWINSQPDKLYFAITAMLNVNLSHPWPHYVTEFQVGVVGARVRMIKSFLNGSETTLNTTILDTTPYCRANVSTWKPVVGGALLDCEATVTIPVVDLLDGERLCVEVEALSGGYYTVADDNRVRRNQVTYQQQSKRKKVCFLYDQTRPVHCSELPGSCDSKPLSLSSRLTRTPSIRVSVNGWLDPAPQGRADGSAKLPASHIDHYRLEVHAVNVNLTTLTVQDEAAPNLTKEWEADLVSAGGPYEVELSLPGDRPQLYAIILEVHDLAGNVAYARRLVMFDNSSSVMLLDSATVLVVSADPRSHYRWQTDISRNVCLEWKHRFYNSALRSSNWLLPVQHDTGRNIRGVYDQISGTLPVSGTDNINGVVTFEVMWSVDGGSRSSPIKVTDFHSESICLSQPLLDGQTYVIWIRAVDIMNNSKEDSVQVSIDHTGPIVSLLGLQDQLGQDVLYVHNSTDLSTMKLRVHAADTHSG</sequence>